<accession>A0A1Y6BSR7</accession>
<dbReference type="AlphaFoldDB" id="A0A1Y6BSR7"/>
<gene>
    <name evidence="9" type="ORF">SAMN05428998_10980</name>
</gene>
<dbReference type="PANTHER" id="PTHR31272:SF4">
    <property type="entry name" value="CYTOCHROME C-TYPE BIOGENESIS PROTEIN HI_1454-RELATED"/>
    <property type="match status" value="1"/>
</dbReference>
<evidence type="ECO:0000256" key="7">
    <source>
        <dbReference type="SAM" id="Phobius"/>
    </source>
</evidence>
<name>A0A1Y6BSR7_9PROT</name>
<dbReference type="GO" id="GO:0017004">
    <property type="term" value="P:cytochrome complex assembly"/>
    <property type="evidence" value="ECO:0007669"/>
    <property type="project" value="UniProtKB-KW"/>
</dbReference>
<evidence type="ECO:0000256" key="4">
    <source>
        <dbReference type="ARBA" id="ARBA00022748"/>
    </source>
</evidence>
<feature type="transmembrane region" description="Helical" evidence="7">
    <location>
        <begin position="169"/>
        <end position="191"/>
    </location>
</feature>
<evidence type="ECO:0000259" key="8">
    <source>
        <dbReference type="Pfam" id="PF02683"/>
    </source>
</evidence>
<keyword evidence="6 7" id="KW-0472">Membrane</keyword>
<dbReference type="Pfam" id="PF02683">
    <property type="entry name" value="DsbD_TM"/>
    <property type="match status" value="1"/>
</dbReference>
<evidence type="ECO:0000256" key="6">
    <source>
        <dbReference type="ARBA" id="ARBA00023136"/>
    </source>
</evidence>
<protein>
    <submittedName>
        <fullName evidence="9">Cytochrome c-type biogenesis protein</fullName>
    </submittedName>
</protein>
<evidence type="ECO:0000313" key="9">
    <source>
        <dbReference type="EMBL" id="SMF27341.1"/>
    </source>
</evidence>
<feature type="transmembrane region" description="Helical" evidence="7">
    <location>
        <begin position="132"/>
        <end position="157"/>
    </location>
</feature>
<reference evidence="9 10" key="1">
    <citation type="submission" date="2017-04" db="EMBL/GenBank/DDBJ databases">
        <authorList>
            <person name="Afonso C.L."/>
            <person name="Miller P.J."/>
            <person name="Scott M.A."/>
            <person name="Spackman E."/>
            <person name="Goraichik I."/>
            <person name="Dimitrov K.M."/>
            <person name="Suarez D.L."/>
            <person name="Swayne D.E."/>
        </authorList>
    </citation>
    <scope>NUCLEOTIDE SEQUENCE [LARGE SCALE GENOMIC DNA]</scope>
    <source>
        <strain evidence="9 10">USBA 355</strain>
    </source>
</reference>
<sequence>MLAISNIGAATAFAAGLISFLSPCVLPLVPGYVSYVAGGSVGAGEGRSVAAPKLPTLGLSGCFVLGFSTVFMVLGASATALGQLLLTHRYELNLVGGAIVVLFGLFMLGALRPAWMMRDLRLQPVLAGGRPLSAYLLGVAFAFGWTPCIGPILGAILTLGASAATVSDGAGLLAIYSLGLGVPFMFAALFTDSLVARLRSVGRAGRWLRAGAGGLMIVMGLAMITGQLNAFSYWLLATFPQLALIG</sequence>
<feature type="transmembrane region" description="Helical" evidence="7">
    <location>
        <begin position="212"/>
        <end position="236"/>
    </location>
</feature>
<dbReference type="InterPro" id="IPR051790">
    <property type="entry name" value="Cytochrome_c-biogenesis_DsbD"/>
</dbReference>
<comment type="similarity">
    <text evidence="2">Belongs to the DsbD family.</text>
</comment>
<evidence type="ECO:0000256" key="2">
    <source>
        <dbReference type="ARBA" id="ARBA00006143"/>
    </source>
</evidence>
<feature type="transmembrane region" description="Helical" evidence="7">
    <location>
        <begin position="57"/>
        <end position="86"/>
    </location>
</feature>
<dbReference type="GO" id="GO:0016020">
    <property type="term" value="C:membrane"/>
    <property type="evidence" value="ECO:0007669"/>
    <property type="project" value="UniProtKB-SubCell"/>
</dbReference>
<keyword evidence="3 7" id="KW-0812">Transmembrane</keyword>
<evidence type="ECO:0000256" key="1">
    <source>
        <dbReference type="ARBA" id="ARBA00004141"/>
    </source>
</evidence>
<dbReference type="PANTHER" id="PTHR31272">
    <property type="entry name" value="CYTOCHROME C-TYPE BIOGENESIS PROTEIN HI_1454-RELATED"/>
    <property type="match status" value="1"/>
</dbReference>
<dbReference type="STRING" id="560819.SAMN05428998_10980"/>
<proteinExistence type="inferred from homology"/>
<dbReference type="RefSeq" id="WP_085123143.1">
    <property type="nucleotide sequence ID" value="NZ_FWZX01000009.1"/>
</dbReference>
<dbReference type="Proteomes" id="UP000192917">
    <property type="component" value="Unassembled WGS sequence"/>
</dbReference>
<evidence type="ECO:0000313" key="10">
    <source>
        <dbReference type="Proteomes" id="UP000192917"/>
    </source>
</evidence>
<organism evidence="9 10">
    <name type="scientific">Tistlia consotensis USBA 355</name>
    <dbReference type="NCBI Taxonomy" id="560819"/>
    <lineage>
        <taxon>Bacteria</taxon>
        <taxon>Pseudomonadati</taxon>
        <taxon>Pseudomonadota</taxon>
        <taxon>Alphaproteobacteria</taxon>
        <taxon>Rhodospirillales</taxon>
        <taxon>Rhodovibrionaceae</taxon>
        <taxon>Tistlia</taxon>
    </lineage>
</organism>
<feature type="domain" description="Cytochrome C biogenesis protein transmembrane" evidence="8">
    <location>
        <begin position="10"/>
        <end position="224"/>
    </location>
</feature>
<keyword evidence="10" id="KW-1185">Reference proteome</keyword>
<feature type="transmembrane region" description="Helical" evidence="7">
    <location>
        <begin position="12"/>
        <end position="36"/>
    </location>
</feature>
<feature type="transmembrane region" description="Helical" evidence="7">
    <location>
        <begin position="92"/>
        <end position="111"/>
    </location>
</feature>
<comment type="subcellular location">
    <subcellularLocation>
        <location evidence="1">Membrane</location>
        <topology evidence="1">Multi-pass membrane protein</topology>
    </subcellularLocation>
</comment>
<keyword evidence="4" id="KW-0201">Cytochrome c-type biogenesis</keyword>
<keyword evidence="5 7" id="KW-1133">Transmembrane helix</keyword>
<evidence type="ECO:0000256" key="5">
    <source>
        <dbReference type="ARBA" id="ARBA00022989"/>
    </source>
</evidence>
<evidence type="ECO:0000256" key="3">
    <source>
        <dbReference type="ARBA" id="ARBA00022692"/>
    </source>
</evidence>
<dbReference type="InterPro" id="IPR003834">
    <property type="entry name" value="Cyt_c_assmbl_TM_dom"/>
</dbReference>
<dbReference type="EMBL" id="FWZX01000009">
    <property type="protein sequence ID" value="SMF27341.1"/>
    <property type="molecule type" value="Genomic_DNA"/>
</dbReference>